<keyword evidence="4" id="KW-1185">Reference proteome</keyword>
<name>A0ABQ7ZJR6_BRANA</name>
<dbReference type="Gene3D" id="1.20.1280.50">
    <property type="match status" value="1"/>
</dbReference>
<dbReference type="InterPro" id="IPR036047">
    <property type="entry name" value="F-box-like_dom_sf"/>
</dbReference>
<reference evidence="3 4" key="1">
    <citation type="submission" date="2021-05" db="EMBL/GenBank/DDBJ databases">
        <title>Genome Assembly of Synthetic Allotetraploid Brassica napus Reveals Homoeologous Exchanges between Subgenomes.</title>
        <authorList>
            <person name="Davis J.T."/>
        </authorList>
    </citation>
    <scope>NUCLEOTIDE SEQUENCE [LARGE SCALE GENOMIC DNA]</scope>
    <source>
        <strain evidence="4">cv. Da-Ae</strain>
        <tissue evidence="3">Seedling</tissue>
    </source>
</reference>
<dbReference type="InterPro" id="IPR032675">
    <property type="entry name" value="LRR_dom_sf"/>
</dbReference>
<dbReference type="InterPro" id="IPR044997">
    <property type="entry name" value="F-box_plant"/>
</dbReference>
<organism evidence="3 4">
    <name type="scientific">Brassica napus</name>
    <name type="common">Rape</name>
    <dbReference type="NCBI Taxonomy" id="3708"/>
    <lineage>
        <taxon>Eukaryota</taxon>
        <taxon>Viridiplantae</taxon>
        <taxon>Streptophyta</taxon>
        <taxon>Embryophyta</taxon>
        <taxon>Tracheophyta</taxon>
        <taxon>Spermatophyta</taxon>
        <taxon>Magnoliopsida</taxon>
        <taxon>eudicotyledons</taxon>
        <taxon>Gunneridae</taxon>
        <taxon>Pentapetalae</taxon>
        <taxon>rosids</taxon>
        <taxon>malvids</taxon>
        <taxon>Brassicales</taxon>
        <taxon>Brassicaceae</taxon>
        <taxon>Brassiceae</taxon>
        <taxon>Brassica</taxon>
    </lineage>
</organism>
<dbReference type="InterPro" id="IPR055411">
    <property type="entry name" value="LRR_FXL15/At3g58940/PEG3-like"/>
</dbReference>
<dbReference type="CDD" id="cd22160">
    <property type="entry name" value="F-box_AtFBL13-like"/>
    <property type="match status" value="1"/>
</dbReference>
<feature type="domain" description="F-box/LRR-repeat protein 15/At3g58940/PEG3-like LRR" evidence="2">
    <location>
        <begin position="96"/>
        <end position="309"/>
    </location>
</feature>
<proteinExistence type="predicted"/>
<evidence type="ECO:0000259" key="1">
    <source>
        <dbReference type="Pfam" id="PF00646"/>
    </source>
</evidence>
<dbReference type="SUPFAM" id="SSF52047">
    <property type="entry name" value="RNI-like"/>
    <property type="match status" value="1"/>
</dbReference>
<evidence type="ECO:0000313" key="3">
    <source>
        <dbReference type="EMBL" id="KAH0880474.1"/>
    </source>
</evidence>
<dbReference type="Gene3D" id="3.80.10.10">
    <property type="entry name" value="Ribonuclease Inhibitor"/>
    <property type="match status" value="1"/>
</dbReference>
<dbReference type="EMBL" id="JAGKQM010000015">
    <property type="protein sequence ID" value="KAH0880474.1"/>
    <property type="molecule type" value="Genomic_DNA"/>
</dbReference>
<dbReference type="Pfam" id="PF24758">
    <property type="entry name" value="LRR_At5g56370"/>
    <property type="match status" value="1"/>
</dbReference>
<evidence type="ECO:0008006" key="5">
    <source>
        <dbReference type="Google" id="ProtNLM"/>
    </source>
</evidence>
<dbReference type="InterPro" id="IPR053781">
    <property type="entry name" value="F-box_AtFBL13-like"/>
</dbReference>
<feature type="domain" description="F-box" evidence="1">
    <location>
        <begin position="14"/>
        <end position="49"/>
    </location>
</feature>
<accession>A0ABQ7ZJR6</accession>
<dbReference type="InterPro" id="IPR001810">
    <property type="entry name" value="F-box_dom"/>
</dbReference>
<sequence>MANDRRIKSAVDLISNLPDVILQHILCFIPIELAITTSLLSRRWRHVWCEISSLSFNANTLTAAFVNETLTRYTAPNTKSFHLTITPYPENIPYIDRLIKFAVSHNVENLSLDFSSHYYVKLPDFFCNSSSVKQLNIDIGFSHMIVPEYCTVSWTALQKLSLSCCTLTDESMANILSGCPVLENLTLYNCVVLKVLDLSKYSSSPTLVNVDSLTEAKLEILFSVNSYFTFKADFFQTMVLKMLEKLQNAEKLTFGGNFIQILSLVEIRGVPFPMLKVKALTLDTKISQYAIPGMERLLQNSPDLEKLTVRSRNFNTLLEKHLDKYLEIKGFNLNTCWRSKDGASWNKCGVYAKSKHVTSLVELILKNTKKLDKVVVLLDELYLKFKIKDVVVPSLPGYKNVNVVLSTTKLMALENW</sequence>
<dbReference type="PANTHER" id="PTHR32153">
    <property type="entry name" value="OJ000223_09.16 PROTEIN"/>
    <property type="match status" value="1"/>
</dbReference>
<dbReference type="SUPFAM" id="SSF81383">
    <property type="entry name" value="F-box domain"/>
    <property type="match status" value="1"/>
</dbReference>
<gene>
    <name evidence="3" type="ORF">HID58_067868</name>
</gene>
<dbReference type="Pfam" id="PF00646">
    <property type="entry name" value="F-box"/>
    <property type="match status" value="1"/>
</dbReference>
<comment type="caution">
    <text evidence="3">The sequence shown here is derived from an EMBL/GenBank/DDBJ whole genome shotgun (WGS) entry which is preliminary data.</text>
</comment>
<dbReference type="Proteomes" id="UP000824890">
    <property type="component" value="Unassembled WGS sequence"/>
</dbReference>
<protein>
    <recommendedName>
        <fullName evidence="5">F-box domain-containing protein</fullName>
    </recommendedName>
</protein>
<evidence type="ECO:0000259" key="2">
    <source>
        <dbReference type="Pfam" id="PF24758"/>
    </source>
</evidence>
<evidence type="ECO:0000313" key="4">
    <source>
        <dbReference type="Proteomes" id="UP000824890"/>
    </source>
</evidence>